<dbReference type="EMBL" id="AUWU02000001">
    <property type="protein sequence ID" value="KAH0577299.1"/>
    <property type="molecule type" value="Genomic_DNA"/>
</dbReference>
<reference evidence="2" key="2">
    <citation type="submission" date="2020-12" db="EMBL/GenBank/DDBJ databases">
        <title>New Spironucleus salmonicida genome in near-complete chromosomes.</title>
        <authorList>
            <person name="Xu F."/>
            <person name="Kurt Z."/>
            <person name="Jimenez-Gonzalez A."/>
            <person name="Astvaldsson A."/>
            <person name="Andersson J.O."/>
            <person name="Svard S.G."/>
        </authorList>
    </citation>
    <scope>NUCLEOTIDE SEQUENCE</scope>
    <source>
        <strain evidence="2">ATCC 50377</strain>
    </source>
</reference>
<name>V6M0D2_9EUKA</name>
<dbReference type="AlphaFoldDB" id="V6M0D2"/>
<proteinExistence type="predicted"/>
<evidence type="ECO:0000313" key="1">
    <source>
        <dbReference type="EMBL" id="EST49501.1"/>
    </source>
</evidence>
<evidence type="ECO:0000313" key="3">
    <source>
        <dbReference type="Proteomes" id="UP000018208"/>
    </source>
</evidence>
<protein>
    <submittedName>
        <fullName evidence="1">Uncharacterized protein</fullName>
    </submittedName>
</protein>
<dbReference type="EMBL" id="KI545949">
    <property type="protein sequence ID" value="EST49501.1"/>
    <property type="molecule type" value="Genomic_DNA"/>
</dbReference>
<reference evidence="1 2" key="1">
    <citation type="journal article" date="2014" name="PLoS Genet.">
        <title>The Genome of Spironucleus salmonicida Highlights a Fish Pathogen Adapted to Fluctuating Environments.</title>
        <authorList>
            <person name="Xu F."/>
            <person name="Jerlstrom-Hultqvist J."/>
            <person name="Einarsson E."/>
            <person name="Astvaldsson A."/>
            <person name="Svard S.G."/>
            <person name="Andersson J.O."/>
        </authorList>
    </citation>
    <scope>NUCLEOTIDE SEQUENCE</scope>
    <source>
        <strain evidence="2">ATCC 50377</strain>
    </source>
</reference>
<sequence>MTDYHLAHTSWDGNPQLKHTVRFERFSDRKLEIVNELNYGIRRRIYQKRNCLEKELEIAW</sequence>
<dbReference type="VEuPathDB" id="GiardiaDB:SS50377_20650"/>
<organism evidence="1">
    <name type="scientific">Spironucleus salmonicida</name>
    <dbReference type="NCBI Taxonomy" id="348837"/>
    <lineage>
        <taxon>Eukaryota</taxon>
        <taxon>Metamonada</taxon>
        <taxon>Diplomonadida</taxon>
        <taxon>Hexamitidae</taxon>
        <taxon>Hexamitinae</taxon>
        <taxon>Spironucleus</taxon>
    </lineage>
</organism>
<dbReference type="Proteomes" id="UP000018208">
    <property type="component" value="Unassembled WGS sequence"/>
</dbReference>
<accession>V6M0D2</accession>
<evidence type="ECO:0000313" key="2">
    <source>
        <dbReference type="EMBL" id="KAH0577299.1"/>
    </source>
</evidence>
<keyword evidence="3" id="KW-1185">Reference proteome</keyword>
<gene>
    <name evidence="1" type="ORF">SS50377_10099</name>
    <name evidence="2" type="ORF">SS50377_20650</name>
</gene>